<accession>A0AAP5Q4K7</accession>
<dbReference type="Gene3D" id="3.40.190.10">
    <property type="entry name" value="Periplasmic binding protein-like II"/>
    <property type="match status" value="1"/>
</dbReference>
<proteinExistence type="predicted"/>
<reference evidence="2" key="1">
    <citation type="submission" date="2022-08" db="EMBL/GenBank/DDBJ databases">
        <authorList>
            <person name="Kim S.-J."/>
        </authorList>
    </citation>
    <scope>NUCLEOTIDE SEQUENCE</scope>
    <source>
        <strain evidence="2">KJ</strain>
    </source>
</reference>
<comment type="caution">
    <text evidence="2">The sequence shown here is derived from an EMBL/GenBank/DDBJ whole genome shotgun (WGS) entry which is preliminary data.</text>
</comment>
<feature type="signal peptide" evidence="1">
    <location>
        <begin position="1"/>
        <end position="33"/>
    </location>
</feature>
<feature type="chain" id="PRO_5042910834" evidence="1">
    <location>
        <begin position="34"/>
        <end position="441"/>
    </location>
</feature>
<dbReference type="RefSeq" id="WP_146153255.1">
    <property type="nucleotide sequence ID" value="NZ_CP157347.1"/>
</dbReference>
<name>A0AAP5Q4K7_9BURK</name>
<dbReference type="AlphaFoldDB" id="A0AAP5Q4K7"/>
<evidence type="ECO:0000313" key="3">
    <source>
        <dbReference type="Proteomes" id="UP001246473"/>
    </source>
</evidence>
<organism evidence="2 3">
    <name type="scientific">Paraburkholderia fungorum</name>
    <dbReference type="NCBI Taxonomy" id="134537"/>
    <lineage>
        <taxon>Bacteria</taxon>
        <taxon>Pseudomonadati</taxon>
        <taxon>Pseudomonadota</taxon>
        <taxon>Betaproteobacteria</taxon>
        <taxon>Burkholderiales</taxon>
        <taxon>Burkholderiaceae</taxon>
        <taxon>Paraburkholderia</taxon>
    </lineage>
</organism>
<keyword evidence="1" id="KW-0732">Signal</keyword>
<evidence type="ECO:0000256" key="1">
    <source>
        <dbReference type="SAM" id="SignalP"/>
    </source>
</evidence>
<dbReference type="EMBL" id="JANSLM010000002">
    <property type="protein sequence ID" value="MDT8836950.1"/>
    <property type="molecule type" value="Genomic_DNA"/>
</dbReference>
<protein>
    <submittedName>
        <fullName evidence="2">ABC transporter substrate-binding protein</fullName>
    </submittedName>
</protein>
<evidence type="ECO:0000313" key="2">
    <source>
        <dbReference type="EMBL" id="MDT8836950.1"/>
    </source>
</evidence>
<dbReference type="Proteomes" id="UP001246473">
    <property type="component" value="Unassembled WGS sequence"/>
</dbReference>
<gene>
    <name evidence="2" type="ORF">ParKJ_05960</name>
</gene>
<sequence>MMSQSDLFHPLRRAGVAIALASLGLVTSIAAFAADRFVPAPPEAGTSIPQQQVKFGMRPFADNTFYVIAMQKGWFKDVGIRIDPAPEGLKVNDTNATALLLNGQVDVISENCPNMLPTYKSARTLKCVGFTDNFLGNAILANPRLHLKSFKDYIAQGMSFDVALHAALAPLAGKTLVGPPQVTDRPFEILASSMSKVNWNLQVLDDSKSVVLARAGREDFVNPDGAPIVYSLEQAGWTDVLDVGDMNKYAPAGAGSPVEHLVTVVGVGANGNFVNSHPNAMLRFMSVVWRTLDAVKKDPSLFALQAPYLNSVAGTSLNAKDVQSAVDRLDPFSTYDYDATYFTDEKNVYFYKNAWSAIIDDIATSGIIDKGSVTPEDIVWAAPIWQQMKDYQTRADALLKTLDSESLPADKANLLKQAHQYYTWFDFLDAYRLASAASSKA</sequence>